<reference evidence="2 3" key="1">
    <citation type="submission" date="2017-07" db="EMBL/GenBank/DDBJ databases">
        <title>Draft whole genome sequences of clinical Proprionibacteriaceae strains.</title>
        <authorList>
            <person name="Bernier A.-M."/>
            <person name="Bernard K."/>
            <person name="Domingo M.-C."/>
        </authorList>
    </citation>
    <scope>NUCLEOTIDE SEQUENCE [LARGE SCALE GENOMIC DNA]</scope>
    <source>
        <strain evidence="2 3">NML 130396</strain>
    </source>
</reference>
<dbReference type="Proteomes" id="UP000216311">
    <property type="component" value="Unassembled WGS sequence"/>
</dbReference>
<dbReference type="SMART" id="SM00347">
    <property type="entry name" value="HTH_MARR"/>
    <property type="match status" value="1"/>
</dbReference>
<evidence type="ECO:0000259" key="1">
    <source>
        <dbReference type="PROSITE" id="PS50995"/>
    </source>
</evidence>
<dbReference type="Pfam" id="PF01047">
    <property type="entry name" value="MarR"/>
    <property type="match status" value="1"/>
</dbReference>
<evidence type="ECO:0000313" key="3">
    <source>
        <dbReference type="Proteomes" id="UP000216311"/>
    </source>
</evidence>
<dbReference type="GO" id="GO:0003700">
    <property type="term" value="F:DNA-binding transcription factor activity"/>
    <property type="evidence" value="ECO:0007669"/>
    <property type="project" value="InterPro"/>
</dbReference>
<comment type="caution">
    <text evidence="2">The sequence shown here is derived from an EMBL/GenBank/DDBJ whole genome shotgun (WGS) entry which is preliminary data.</text>
</comment>
<dbReference type="PROSITE" id="PS50995">
    <property type="entry name" value="HTH_MARR_2"/>
    <property type="match status" value="1"/>
</dbReference>
<name>A0A255H392_9ACTN</name>
<dbReference type="PANTHER" id="PTHR33164">
    <property type="entry name" value="TRANSCRIPTIONAL REGULATOR, MARR FAMILY"/>
    <property type="match status" value="1"/>
</dbReference>
<dbReference type="AlphaFoldDB" id="A0A255H392"/>
<protein>
    <submittedName>
        <fullName evidence="2">MarR family transcriptional regulator</fullName>
    </submittedName>
</protein>
<dbReference type="InterPro" id="IPR036390">
    <property type="entry name" value="WH_DNA-bd_sf"/>
</dbReference>
<feature type="domain" description="HTH marR-type" evidence="1">
    <location>
        <begin position="11"/>
        <end position="139"/>
    </location>
</feature>
<dbReference type="EMBL" id="NMVQ01000012">
    <property type="protein sequence ID" value="OYO22097.1"/>
    <property type="molecule type" value="Genomic_DNA"/>
</dbReference>
<dbReference type="GO" id="GO:0006950">
    <property type="term" value="P:response to stress"/>
    <property type="evidence" value="ECO:0007669"/>
    <property type="project" value="TreeGrafter"/>
</dbReference>
<dbReference type="InterPro" id="IPR036388">
    <property type="entry name" value="WH-like_DNA-bd_sf"/>
</dbReference>
<dbReference type="InterPro" id="IPR000835">
    <property type="entry name" value="HTH_MarR-typ"/>
</dbReference>
<dbReference type="PANTHER" id="PTHR33164:SF99">
    <property type="entry name" value="MARR FAMILY REGULATORY PROTEIN"/>
    <property type="match status" value="1"/>
</dbReference>
<accession>A0A255H392</accession>
<organism evidence="2 3">
    <name type="scientific">Enemella dayhoffiae</name>
    <dbReference type="NCBI Taxonomy" id="2016507"/>
    <lineage>
        <taxon>Bacteria</taxon>
        <taxon>Bacillati</taxon>
        <taxon>Actinomycetota</taxon>
        <taxon>Actinomycetes</taxon>
        <taxon>Propionibacteriales</taxon>
        <taxon>Propionibacteriaceae</taxon>
        <taxon>Enemella</taxon>
    </lineage>
</organism>
<proteinExistence type="predicted"/>
<keyword evidence="3" id="KW-1185">Reference proteome</keyword>
<dbReference type="Gene3D" id="1.10.10.10">
    <property type="entry name" value="Winged helix-like DNA-binding domain superfamily/Winged helix DNA-binding domain"/>
    <property type="match status" value="1"/>
</dbReference>
<sequence length="140" mass="15588">MGAMDQDTFQPRITGQLLIRAADRSKEAFAAAVERCGLTATQARTVFTLHKPRPMRELAAEMACDASNITGIADRLERQGLIERVPGADRRVKLLTLTDQGQRVRRELAHAVQASPFPMDALTEAEQRELQRLLHKLLGD</sequence>
<dbReference type="SUPFAM" id="SSF46785">
    <property type="entry name" value="Winged helix' DNA-binding domain"/>
    <property type="match status" value="1"/>
</dbReference>
<dbReference type="InterPro" id="IPR039422">
    <property type="entry name" value="MarR/SlyA-like"/>
</dbReference>
<gene>
    <name evidence="2" type="ORF">CGZ93_09340</name>
</gene>
<evidence type="ECO:0000313" key="2">
    <source>
        <dbReference type="EMBL" id="OYO22097.1"/>
    </source>
</evidence>